<dbReference type="InterPro" id="IPR025051">
    <property type="entry name" value="DUF3990"/>
</dbReference>
<dbReference type="Proteomes" id="UP000823860">
    <property type="component" value="Unassembled WGS sequence"/>
</dbReference>
<reference evidence="1" key="1">
    <citation type="journal article" date="2021" name="PeerJ">
        <title>Extensive microbial diversity within the chicken gut microbiome revealed by metagenomics and culture.</title>
        <authorList>
            <person name="Gilroy R."/>
            <person name="Ravi A."/>
            <person name="Getino M."/>
            <person name="Pursley I."/>
            <person name="Horton D.L."/>
            <person name="Alikhan N.F."/>
            <person name="Baker D."/>
            <person name="Gharbi K."/>
            <person name="Hall N."/>
            <person name="Watson M."/>
            <person name="Adriaenssens E.M."/>
            <person name="Foster-Nyarko E."/>
            <person name="Jarju S."/>
            <person name="Secka A."/>
            <person name="Antonio M."/>
            <person name="Oren A."/>
            <person name="Chaudhuri R.R."/>
            <person name="La Ragione R."/>
            <person name="Hildebrand F."/>
            <person name="Pallen M.J."/>
        </authorList>
    </citation>
    <scope>NUCLEOTIDE SEQUENCE</scope>
    <source>
        <strain evidence="1">ChiHecec1B25-7008</strain>
    </source>
</reference>
<evidence type="ECO:0000313" key="1">
    <source>
        <dbReference type="EMBL" id="HJA82920.1"/>
    </source>
</evidence>
<proteinExistence type="predicted"/>
<dbReference type="Pfam" id="PF13151">
    <property type="entry name" value="DUF3990"/>
    <property type="match status" value="1"/>
</dbReference>
<gene>
    <name evidence="1" type="ORF">H9785_02935</name>
</gene>
<accession>A0A9D2HQ24</accession>
<sequence>MKLLYHGSTMEITEIDLSRSKPNKDFGKGFYLSEDRQQAFEMASYKAIQLDMEPVVNVFEFDEQASASLRTKYFAAYNEEWAEFIFANRNNPSPNTPVHDYDIVYGPIANDRVGLQIRNYMEHNIDLPTFLERLKYMRGITFQYFFGTERAIKLLRKL</sequence>
<reference evidence="1" key="2">
    <citation type="submission" date="2021-04" db="EMBL/GenBank/DDBJ databases">
        <authorList>
            <person name="Gilroy R."/>
        </authorList>
    </citation>
    <scope>NUCLEOTIDE SEQUENCE</scope>
    <source>
        <strain evidence="1">ChiHecec1B25-7008</strain>
    </source>
</reference>
<dbReference type="EMBL" id="DWZE01000040">
    <property type="protein sequence ID" value="HJA82920.1"/>
    <property type="molecule type" value="Genomic_DNA"/>
</dbReference>
<comment type="caution">
    <text evidence="1">The sequence shown here is derived from an EMBL/GenBank/DDBJ whole genome shotgun (WGS) entry which is preliminary data.</text>
</comment>
<dbReference type="AlphaFoldDB" id="A0A9D2HQ24"/>
<organism evidence="1 2">
    <name type="scientific">Candidatus Bacteroides intestinavium</name>
    <dbReference type="NCBI Taxonomy" id="2838469"/>
    <lineage>
        <taxon>Bacteria</taxon>
        <taxon>Pseudomonadati</taxon>
        <taxon>Bacteroidota</taxon>
        <taxon>Bacteroidia</taxon>
        <taxon>Bacteroidales</taxon>
        <taxon>Bacteroidaceae</taxon>
        <taxon>Bacteroides</taxon>
    </lineage>
</organism>
<protein>
    <submittedName>
        <fullName evidence="1">DUF3990 domain-containing protein</fullName>
    </submittedName>
</protein>
<name>A0A9D2HQ24_9BACE</name>
<evidence type="ECO:0000313" key="2">
    <source>
        <dbReference type="Proteomes" id="UP000823860"/>
    </source>
</evidence>